<dbReference type="Proteomes" id="UP000694399">
    <property type="component" value="Chromosome A1"/>
</dbReference>
<dbReference type="GeneTree" id="ENSGT00940000169940"/>
<sequence length="96" mass="10684">GLQHTFCPCVKLAWDSAEVTLEPQLPLSLSSKDLGPWPLPFYPKLGEPSFNWELLSSLPCWLLRWVYLENEVLPRAQSTPEPRATVGHLLVASAGS</sequence>
<organism evidence="1 2">
    <name type="scientific">Panthera leo</name>
    <name type="common">Lion</name>
    <dbReference type="NCBI Taxonomy" id="9689"/>
    <lineage>
        <taxon>Eukaryota</taxon>
        <taxon>Metazoa</taxon>
        <taxon>Chordata</taxon>
        <taxon>Craniata</taxon>
        <taxon>Vertebrata</taxon>
        <taxon>Euteleostomi</taxon>
        <taxon>Mammalia</taxon>
        <taxon>Eutheria</taxon>
        <taxon>Laurasiatheria</taxon>
        <taxon>Carnivora</taxon>
        <taxon>Feliformia</taxon>
        <taxon>Felidae</taxon>
        <taxon>Pantherinae</taxon>
        <taxon>Panthera</taxon>
    </lineage>
</organism>
<dbReference type="PANTHER" id="PTHR38820:SF1">
    <property type="entry name" value="ANNEXIN-2 RECEPTOR"/>
    <property type="match status" value="1"/>
</dbReference>
<dbReference type="Ensembl" id="ENSPLOT00000001160.1">
    <property type="protein sequence ID" value="ENSPLOP00000001071.1"/>
    <property type="gene ID" value="ENSPLOG00000000800.1"/>
</dbReference>
<reference evidence="1" key="2">
    <citation type="submission" date="2025-08" db="UniProtKB">
        <authorList>
            <consortium name="Ensembl"/>
        </authorList>
    </citation>
    <scope>IDENTIFICATION</scope>
</reference>
<protein>
    <submittedName>
        <fullName evidence="1">Uncharacterized protein</fullName>
    </submittedName>
</protein>
<dbReference type="GO" id="GO:0038023">
    <property type="term" value="F:signaling receptor activity"/>
    <property type="evidence" value="ECO:0007669"/>
    <property type="project" value="InterPro"/>
</dbReference>
<name>A0A8C8WBL5_PANLE</name>
<proteinExistence type="predicted"/>
<reference evidence="1" key="3">
    <citation type="submission" date="2025-09" db="UniProtKB">
        <authorList>
            <consortium name="Ensembl"/>
        </authorList>
    </citation>
    <scope>IDENTIFICATION</scope>
</reference>
<accession>A0A8C8WBL5</accession>
<evidence type="ECO:0000313" key="2">
    <source>
        <dbReference type="Proteomes" id="UP000694399"/>
    </source>
</evidence>
<dbReference type="PANTHER" id="PTHR38820">
    <property type="entry name" value="ANNEXIN-2 RECEPTOR"/>
    <property type="match status" value="1"/>
</dbReference>
<keyword evidence="2" id="KW-1185">Reference proteome</keyword>
<reference evidence="1" key="1">
    <citation type="journal article" date="2019" name="bioRxiv">
        <title>Long live the king: chromosome-level assembly of the lion (Panthera leo) using linked-read, Hi-C, and long read data.</title>
        <authorList>
            <person name="Armstrong E.E."/>
            <person name="Taylor R.W."/>
            <person name="Miller D.E."/>
            <person name="Kaelin C."/>
            <person name="Barsh G."/>
            <person name="Hadly E.A."/>
            <person name="Petrov D."/>
        </authorList>
    </citation>
    <scope>NUCLEOTIDE SEQUENCE [LARGE SCALE GENOMIC DNA]</scope>
</reference>
<dbReference type="Pfam" id="PF15721">
    <property type="entry name" value="ANXA2R"/>
    <property type="match status" value="1"/>
</dbReference>
<dbReference type="InterPro" id="IPR031449">
    <property type="entry name" value="ANXA2R"/>
</dbReference>
<dbReference type="AlphaFoldDB" id="A0A8C8WBL5"/>
<evidence type="ECO:0000313" key="1">
    <source>
        <dbReference type="Ensembl" id="ENSPLOP00000001071.1"/>
    </source>
</evidence>